<keyword evidence="1" id="KW-0472">Membrane</keyword>
<dbReference type="EMBL" id="CP119075">
    <property type="protein sequence ID" value="WED63551.1"/>
    <property type="molecule type" value="Genomic_DNA"/>
</dbReference>
<evidence type="ECO:0000313" key="2">
    <source>
        <dbReference type="EMBL" id="WED63551.1"/>
    </source>
</evidence>
<sequence length="53" mass="5784">MNADDPKVKPSAKTLWLGVGVLFVLMAIAWTILLTLASRNPVESVPVEHRSNP</sequence>
<organism evidence="2 3">
    <name type="scientific">Synoicihabitans lomoniglobus</name>
    <dbReference type="NCBI Taxonomy" id="2909285"/>
    <lineage>
        <taxon>Bacteria</taxon>
        <taxon>Pseudomonadati</taxon>
        <taxon>Verrucomicrobiota</taxon>
        <taxon>Opitutia</taxon>
        <taxon>Opitutales</taxon>
        <taxon>Opitutaceae</taxon>
        <taxon>Synoicihabitans</taxon>
    </lineage>
</organism>
<protein>
    <submittedName>
        <fullName evidence="2">Uncharacterized protein</fullName>
    </submittedName>
</protein>
<keyword evidence="1" id="KW-0812">Transmembrane</keyword>
<dbReference type="RefSeq" id="WP_330929759.1">
    <property type="nucleotide sequence ID" value="NZ_CP119075.1"/>
</dbReference>
<accession>A0AAE9ZUI6</accession>
<dbReference type="KEGG" id="slom:PXH66_14535"/>
<dbReference type="Proteomes" id="UP001218638">
    <property type="component" value="Chromosome"/>
</dbReference>
<dbReference type="AlphaFoldDB" id="A0AAE9ZUI6"/>
<keyword evidence="3" id="KW-1185">Reference proteome</keyword>
<name>A0AAE9ZUI6_9BACT</name>
<feature type="transmembrane region" description="Helical" evidence="1">
    <location>
        <begin position="15"/>
        <end position="36"/>
    </location>
</feature>
<keyword evidence="1" id="KW-1133">Transmembrane helix</keyword>
<evidence type="ECO:0000256" key="1">
    <source>
        <dbReference type="SAM" id="Phobius"/>
    </source>
</evidence>
<gene>
    <name evidence="2" type="ORF">PXH66_14535</name>
</gene>
<proteinExistence type="predicted"/>
<evidence type="ECO:0000313" key="3">
    <source>
        <dbReference type="Proteomes" id="UP001218638"/>
    </source>
</evidence>
<reference evidence="2" key="1">
    <citation type="submission" date="2023-03" db="EMBL/GenBank/DDBJ databases">
        <title>Lomoglobus Profundus gen. nov., sp. nov., a novel member of the phylum Verrucomicrobia, isolated from deep-marine sediment of South China Sea.</title>
        <authorList>
            <person name="Ahmad T."/>
            <person name="Ishaq S.E."/>
            <person name="Wang F."/>
        </authorList>
    </citation>
    <scope>NUCLEOTIDE SEQUENCE</scope>
    <source>
        <strain evidence="2">LMO-M01</strain>
    </source>
</reference>